<dbReference type="GO" id="GO:0016020">
    <property type="term" value="C:membrane"/>
    <property type="evidence" value="ECO:0007669"/>
    <property type="project" value="UniProtKB-SubCell"/>
</dbReference>
<dbReference type="GO" id="GO:0004364">
    <property type="term" value="F:glutathione transferase activity"/>
    <property type="evidence" value="ECO:0007669"/>
    <property type="project" value="TreeGrafter"/>
</dbReference>
<dbReference type="PANTHER" id="PTHR10250">
    <property type="entry name" value="MICROSOMAL GLUTATHIONE S-TRANSFERASE"/>
    <property type="match status" value="1"/>
</dbReference>
<dbReference type="Proteomes" id="UP000602510">
    <property type="component" value="Unassembled WGS sequence"/>
</dbReference>
<dbReference type="EMBL" id="WSZM01000153">
    <property type="protein sequence ID" value="KAF4040079.1"/>
    <property type="molecule type" value="Genomic_DNA"/>
</dbReference>
<dbReference type="GO" id="GO:0006691">
    <property type="term" value="P:leukotriene metabolic process"/>
    <property type="evidence" value="ECO:0007669"/>
    <property type="project" value="UniProtKB-ARBA"/>
</dbReference>
<dbReference type="SUPFAM" id="SSF161084">
    <property type="entry name" value="MAPEG domain-like"/>
    <property type="match status" value="1"/>
</dbReference>
<dbReference type="GO" id="GO:0004602">
    <property type="term" value="F:glutathione peroxidase activity"/>
    <property type="evidence" value="ECO:0007669"/>
    <property type="project" value="TreeGrafter"/>
</dbReference>
<evidence type="ECO:0000256" key="3">
    <source>
        <dbReference type="ARBA" id="ARBA00022989"/>
    </source>
</evidence>
<keyword evidence="2" id="KW-0812">Transmembrane</keyword>
<evidence type="ECO:0000313" key="5">
    <source>
        <dbReference type="EMBL" id="KAF4040079.1"/>
    </source>
</evidence>
<evidence type="ECO:0000256" key="1">
    <source>
        <dbReference type="ARBA" id="ARBA00004141"/>
    </source>
</evidence>
<keyword evidence="3" id="KW-1133">Transmembrane helix</keyword>
<proteinExistence type="predicted"/>
<keyword evidence="4" id="KW-0472">Membrane</keyword>
<dbReference type="Gene3D" id="1.20.120.550">
    <property type="entry name" value="Membrane associated eicosanoid/glutathione metabolism-like domain"/>
    <property type="match status" value="1"/>
</dbReference>
<dbReference type="InterPro" id="IPR023352">
    <property type="entry name" value="MAPEG-like_dom_sf"/>
</dbReference>
<organism evidence="5 6">
    <name type="scientific">Phytophthora infestans</name>
    <name type="common">Potato late blight agent</name>
    <name type="synonym">Botrytis infestans</name>
    <dbReference type="NCBI Taxonomy" id="4787"/>
    <lineage>
        <taxon>Eukaryota</taxon>
        <taxon>Sar</taxon>
        <taxon>Stramenopiles</taxon>
        <taxon>Oomycota</taxon>
        <taxon>Peronosporomycetes</taxon>
        <taxon>Peronosporales</taxon>
        <taxon>Peronosporaceae</taxon>
        <taxon>Phytophthora</taxon>
    </lineage>
</organism>
<evidence type="ECO:0000256" key="4">
    <source>
        <dbReference type="ARBA" id="ARBA00023136"/>
    </source>
</evidence>
<dbReference type="GO" id="GO:0005635">
    <property type="term" value="C:nuclear envelope"/>
    <property type="evidence" value="ECO:0007669"/>
    <property type="project" value="TreeGrafter"/>
</dbReference>
<evidence type="ECO:0000313" key="6">
    <source>
        <dbReference type="Proteomes" id="UP000602510"/>
    </source>
</evidence>
<dbReference type="Pfam" id="PF01124">
    <property type="entry name" value="MAPEG"/>
    <property type="match status" value="1"/>
</dbReference>
<dbReference type="InterPro" id="IPR001129">
    <property type="entry name" value="Membr-assoc_MAPEG"/>
</dbReference>
<accession>A0A833TBY6</accession>
<dbReference type="PANTHER" id="PTHR10250:SF26">
    <property type="entry name" value="GLUTATHIONE S-TRANSFERASE 3, MITOCHONDRIAL"/>
    <property type="match status" value="1"/>
</dbReference>
<reference evidence="5" key="1">
    <citation type="submission" date="2020-04" db="EMBL/GenBank/DDBJ databases">
        <title>Hybrid Assembly of Korean Phytophthora infestans isolates.</title>
        <authorList>
            <person name="Prokchorchik M."/>
            <person name="Lee Y."/>
            <person name="Seo J."/>
            <person name="Cho J.-H."/>
            <person name="Park Y.-E."/>
            <person name="Jang D.-C."/>
            <person name="Im J.-S."/>
            <person name="Choi J.-G."/>
            <person name="Park H.-J."/>
            <person name="Lee G.-B."/>
            <person name="Lee Y.-G."/>
            <person name="Hong S.-Y."/>
            <person name="Cho K."/>
            <person name="Sohn K.H."/>
        </authorList>
    </citation>
    <scope>NUCLEOTIDE SEQUENCE</scope>
    <source>
        <strain evidence="5">KR_1_A1</strain>
    </source>
</reference>
<name>A0A833TBY6_PHYIN</name>
<comment type="caution">
    <text evidence="5">The sequence shown here is derived from an EMBL/GenBank/DDBJ whole genome shotgun (WGS) entry which is preliminary data.</text>
</comment>
<sequence>MPRRLDCVQRGHQNIVENIPSFVGLFFPSALYRPQVATAAGLVRILGFVVYMRGYSSGDPQKRMQGAFGHFALLVNVGLSVEAAHAGHPVVEVIRVSAT</sequence>
<comment type="subcellular location">
    <subcellularLocation>
        <location evidence="1">Membrane</location>
        <topology evidence="1">Multi-pass membrane protein</topology>
    </subcellularLocation>
</comment>
<dbReference type="GO" id="GO:0005783">
    <property type="term" value="C:endoplasmic reticulum"/>
    <property type="evidence" value="ECO:0007669"/>
    <property type="project" value="TreeGrafter"/>
</dbReference>
<keyword evidence="6" id="KW-1185">Reference proteome</keyword>
<protein>
    <submittedName>
        <fullName evidence="5">MAPEG domain-containing protein</fullName>
    </submittedName>
</protein>
<dbReference type="InterPro" id="IPR050997">
    <property type="entry name" value="MAPEG"/>
</dbReference>
<gene>
    <name evidence="5" type="ORF">GN244_ATG07737</name>
</gene>
<evidence type="ECO:0000256" key="2">
    <source>
        <dbReference type="ARBA" id="ARBA00022692"/>
    </source>
</evidence>
<dbReference type="AlphaFoldDB" id="A0A833TBY6"/>